<name>A0A6J5MT80_9CAUD</name>
<gene>
    <name evidence="1" type="ORF">UFOVP545_14</name>
</gene>
<organism evidence="1">
    <name type="scientific">uncultured Caudovirales phage</name>
    <dbReference type="NCBI Taxonomy" id="2100421"/>
    <lineage>
        <taxon>Viruses</taxon>
        <taxon>Duplodnaviria</taxon>
        <taxon>Heunggongvirae</taxon>
        <taxon>Uroviricota</taxon>
        <taxon>Caudoviricetes</taxon>
        <taxon>Peduoviridae</taxon>
        <taxon>Maltschvirus</taxon>
        <taxon>Maltschvirus maltsch</taxon>
    </lineage>
</organism>
<protein>
    <submittedName>
        <fullName evidence="1">Uncharacterized protein</fullName>
    </submittedName>
</protein>
<dbReference type="EMBL" id="LR796521">
    <property type="protein sequence ID" value="CAB4149632.1"/>
    <property type="molecule type" value="Genomic_DNA"/>
</dbReference>
<evidence type="ECO:0000313" key="1">
    <source>
        <dbReference type="EMBL" id="CAB4149632.1"/>
    </source>
</evidence>
<accession>A0A6J5MT80</accession>
<proteinExistence type="predicted"/>
<sequence>MAYKTFVNGYVLNASELQDYLMNQACIVFASAASRASTLTTPTEGMVTYLQDVSSLEFYNHGGEWVSISNTTFNSQSGTTYTIVAGDAGKMISTTSATAVTITVQGLTAGQRVDWTQAGVGQITFVAGAGVTLNSGGTKLKSKERYAAGTLICTATNTYLLVGSTVA</sequence>
<reference evidence="1" key="1">
    <citation type="submission" date="2020-04" db="EMBL/GenBank/DDBJ databases">
        <authorList>
            <person name="Chiriac C."/>
            <person name="Salcher M."/>
            <person name="Ghai R."/>
            <person name="Kavagutti S V."/>
        </authorList>
    </citation>
    <scope>NUCLEOTIDE SEQUENCE</scope>
</reference>